<feature type="domain" description="AMP-dependent synthetase/ligase" evidence="5">
    <location>
        <begin position="10"/>
        <end position="367"/>
    </location>
</feature>
<dbReference type="eggNOG" id="KOG1176">
    <property type="taxonomic scope" value="Eukaryota"/>
</dbReference>
<name>B6JX21_SCHJY</name>
<comment type="similarity">
    <text evidence="1">Belongs to the ATP-dependent AMP-binding enzyme family.</text>
</comment>
<evidence type="ECO:0000259" key="6">
    <source>
        <dbReference type="Pfam" id="PF13193"/>
    </source>
</evidence>
<dbReference type="Pfam" id="PF00501">
    <property type="entry name" value="AMP-binding"/>
    <property type="match status" value="1"/>
</dbReference>
<dbReference type="OrthoDB" id="3633556at2759"/>
<dbReference type="InterPro" id="IPR045851">
    <property type="entry name" value="AMP-bd_C_sf"/>
</dbReference>
<reference evidence="7 9" key="1">
    <citation type="journal article" date="2011" name="Science">
        <title>Comparative functional genomics of the fission yeasts.</title>
        <authorList>
            <person name="Rhind N."/>
            <person name="Chen Z."/>
            <person name="Yassour M."/>
            <person name="Thompson D.A."/>
            <person name="Haas B.J."/>
            <person name="Habib N."/>
            <person name="Wapinski I."/>
            <person name="Roy S."/>
            <person name="Lin M.F."/>
            <person name="Heiman D.I."/>
            <person name="Young S.K."/>
            <person name="Furuya K."/>
            <person name="Guo Y."/>
            <person name="Pidoux A."/>
            <person name="Chen H.M."/>
            <person name="Robbertse B."/>
            <person name="Goldberg J.M."/>
            <person name="Aoki K."/>
            <person name="Bayne E.H."/>
            <person name="Berlin A.M."/>
            <person name="Desjardins C.A."/>
            <person name="Dobbs E."/>
            <person name="Dukaj L."/>
            <person name="Fan L."/>
            <person name="FitzGerald M.G."/>
            <person name="French C."/>
            <person name="Gujja S."/>
            <person name="Hansen K."/>
            <person name="Keifenheim D."/>
            <person name="Levin J.Z."/>
            <person name="Mosher R.A."/>
            <person name="Mueller C.A."/>
            <person name="Pfiffner J."/>
            <person name="Priest M."/>
            <person name="Russ C."/>
            <person name="Smialowska A."/>
            <person name="Swoboda P."/>
            <person name="Sykes S.M."/>
            <person name="Vaughn M."/>
            <person name="Vengrova S."/>
            <person name="Yoder R."/>
            <person name="Zeng Q."/>
            <person name="Allshire R."/>
            <person name="Baulcombe D."/>
            <person name="Birren B.W."/>
            <person name="Brown W."/>
            <person name="Ekwall K."/>
            <person name="Kellis M."/>
            <person name="Leatherwood J."/>
            <person name="Levin H."/>
            <person name="Margalit H."/>
            <person name="Martienssen R."/>
            <person name="Nieduszynski C.A."/>
            <person name="Spatafora J.W."/>
            <person name="Friedman N."/>
            <person name="Dalgaard J.Z."/>
            <person name="Baumann P."/>
            <person name="Niki H."/>
            <person name="Regev A."/>
            <person name="Nusbaum C."/>
        </authorList>
    </citation>
    <scope>NUCLEOTIDE SEQUENCE [LARGE SCALE GENOMIC DNA]</scope>
    <source>
        <strain evidence="9">yFS275 / FY16936</strain>
    </source>
</reference>
<dbReference type="Gene3D" id="3.40.50.12780">
    <property type="entry name" value="N-terminal domain of ligase-like"/>
    <property type="match status" value="1"/>
</dbReference>
<protein>
    <submittedName>
        <fullName evidence="7">Acetyl-CoA ligase</fullName>
    </submittedName>
</protein>
<keyword evidence="9" id="KW-1185">Reference proteome</keyword>
<dbReference type="InterPro" id="IPR042099">
    <property type="entry name" value="ANL_N_sf"/>
</dbReference>
<dbReference type="InterPro" id="IPR000873">
    <property type="entry name" value="AMP-dep_synth/lig_dom"/>
</dbReference>
<dbReference type="Pfam" id="PF13193">
    <property type="entry name" value="AMP-binding_C"/>
    <property type="match status" value="1"/>
</dbReference>
<keyword evidence="2 7" id="KW-0436">Ligase</keyword>
<dbReference type="HOGENOM" id="CLU_000022_59_0_1"/>
<dbReference type="GO" id="GO:0005524">
    <property type="term" value="F:ATP binding"/>
    <property type="evidence" value="ECO:0007669"/>
    <property type="project" value="UniProtKB-KW"/>
</dbReference>
<sequence>MATTLFTALRGESNDLAVVDTYLNAKLSYAEFRIAVMDLQRQLANLGISKGDPINIVIPNGLEFVVAFFATSWQRGLCGPLNANYKQKEFEFYMEDLKSKLVLVPYGAIAAKHPAVAAASHLGIQFAELRYDSTSKRIVIASVHGPSVGKPQPLALPQPSDVTLVLHTSGTTGRPKVVPLTHANLCTTLRNIITAYRLDSRDRSYVVMPLFHVHGLVCGLLSTLGSGGCAVIPKRFSAHSFWKEFVENEATWYTAVPTIHHILLNTPVPNPLPRIRFIRSCSSPLAATVLTKLEETFRAPVLEAYAMTEAAHQMTTNPLPPAVHKPGTVGLPFGVELRILDNDGNSVPQGQTGEISVRGTNVTKGYLNNPSANASSFTSSGFFRTGDEGFLDKDGFVVITGRIKELVNRGGEKISPAEVDAVVVQHPKVNEAVSFAVPDEKYGQDIQCAIVVRQNETVTPEELKQFLSTRISAFKIPKKFYFTQTIPKTATGKVQRRLVCEAFFMKSKAKL</sequence>
<evidence type="ECO:0000313" key="8">
    <source>
        <dbReference type="JaponicusDB" id="SJAG_00947"/>
    </source>
</evidence>
<dbReference type="RefSeq" id="XP_002172215.1">
    <property type="nucleotide sequence ID" value="XM_002172179.2"/>
</dbReference>
<dbReference type="PANTHER" id="PTHR43201">
    <property type="entry name" value="ACYL-COA SYNTHETASE"/>
    <property type="match status" value="1"/>
</dbReference>
<dbReference type="AlphaFoldDB" id="B6JX21"/>
<evidence type="ECO:0000259" key="5">
    <source>
        <dbReference type="Pfam" id="PF00501"/>
    </source>
</evidence>
<evidence type="ECO:0000313" key="9">
    <source>
        <dbReference type="Proteomes" id="UP000001744"/>
    </source>
</evidence>
<gene>
    <name evidence="8" type="primary">pcs60</name>
    <name evidence="7" type="ORF">SJAG_00947</name>
</gene>
<dbReference type="InterPro" id="IPR045310">
    <property type="entry name" value="Pcs60-like"/>
</dbReference>
<dbReference type="OMA" id="TFRGYYR"/>
<dbReference type="EMBL" id="KE651166">
    <property type="protein sequence ID" value="EEB05922.1"/>
    <property type="molecule type" value="Genomic_DNA"/>
</dbReference>
<dbReference type="PANTHER" id="PTHR43201:SF5">
    <property type="entry name" value="MEDIUM-CHAIN ACYL-COA LIGASE ACSF2, MITOCHONDRIAL"/>
    <property type="match status" value="1"/>
</dbReference>
<dbReference type="InterPro" id="IPR025110">
    <property type="entry name" value="AMP-bd_C"/>
</dbReference>
<dbReference type="CDD" id="cd05926">
    <property type="entry name" value="FACL_fum10p_like"/>
    <property type="match status" value="1"/>
</dbReference>
<evidence type="ECO:0000256" key="1">
    <source>
        <dbReference type="ARBA" id="ARBA00006432"/>
    </source>
</evidence>
<dbReference type="JaponicusDB" id="SJAG_00947">
    <property type="gene designation" value="pcs60"/>
</dbReference>
<accession>B6JX21</accession>
<dbReference type="PROSITE" id="PS00455">
    <property type="entry name" value="AMP_BINDING"/>
    <property type="match status" value="1"/>
</dbReference>
<evidence type="ECO:0000256" key="3">
    <source>
        <dbReference type="ARBA" id="ARBA00022741"/>
    </source>
</evidence>
<dbReference type="SUPFAM" id="SSF56801">
    <property type="entry name" value="Acetyl-CoA synthetase-like"/>
    <property type="match status" value="1"/>
</dbReference>
<dbReference type="Proteomes" id="UP000001744">
    <property type="component" value="Unassembled WGS sequence"/>
</dbReference>
<dbReference type="Gene3D" id="3.30.300.30">
    <property type="match status" value="1"/>
</dbReference>
<keyword evidence="4" id="KW-0067">ATP-binding</keyword>
<evidence type="ECO:0000256" key="2">
    <source>
        <dbReference type="ARBA" id="ARBA00022598"/>
    </source>
</evidence>
<evidence type="ECO:0000256" key="4">
    <source>
        <dbReference type="ARBA" id="ARBA00022840"/>
    </source>
</evidence>
<keyword evidence="3" id="KW-0547">Nucleotide-binding</keyword>
<dbReference type="GO" id="GO:0031956">
    <property type="term" value="F:medium-chain fatty acid-CoA ligase activity"/>
    <property type="evidence" value="ECO:0000318"/>
    <property type="project" value="GO_Central"/>
</dbReference>
<dbReference type="GO" id="GO:0006631">
    <property type="term" value="P:fatty acid metabolic process"/>
    <property type="evidence" value="ECO:0000318"/>
    <property type="project" value="GO_Central"/>
</dbReference>
<dbReference type="VEuPathDB" id="FungiDB:SJAG_00947"/>
<dbReference type="GeneID" id="7050819"/>
<dbReference type="InterPro" id="IPR020845">
    <property type="entry name" value="AMP-binding_CS"/>
</dbReference>
<evidence type="ECO:0000313" key="7">
    <source>
        <dbReference type="EMBL" id="EEB05922.1"/>
    </source>
</evidence>
<proteinExistence type="inferred from homology"/>
<organism evidence="7 9">
    <name type="scientific">Schizosaccharomyces japonicus (strain yFS275 / FY16936)</name>
    <name type="common">Fission yeast</name>
    <dbReference type="NCBI Taxonomy" id="402676"/>
    <lineage>
        <taxon>Eukaryota</taxon>
        <taxon>Fungi</taxon>
        <taxon>Dikarya</taxon>
        <taxon>Ascomycota</taxon>
        <taxon>Taphrinomycotina</taxon>
        <taxon>Schizosaccharomycetes</taxon>
        <taxon>Schizosaccharomycetales</taxon>
        <taxon>Schizosaccharomycetaceae</taxon>
        <taxon>Schizosaccharomyces</taxon>
    </lineage>
</organism>
<dbReference type="STRING" id="402676.B6JX21"/>
<feature type="domain" description="AMP-binding enzyme C-terminal" evidence="6">
    <location>
        <begin position="418"/>
        <end position="493"/>
    </location>
</feature>